<feature type="transmembrane region" description="Helical" evidence="8">
    <location>
        <begin position="39"/>
        <end position="60"/>
    </location>
</feature>
<evidence type="ECO:0000256" key="8">
    <source>
        <dbReference type="SAM" id="Phobius"/>
    </source>
</evidence>
<feature type="transmembrane region" description="Helical" evidence="8">
    <location>
        <begin position="6"/>
        <end position="27"/>
    </location>
</feature>
<dbReference type="EMBL" id="JASAOF010000002">
    <property type="protein sequence ID" value="MDI2028242.1"/>
    <property type="molecule type" value="Genomic_DNA"/>
</dbReference>
<evidence type="ECO:0000256" key="3">
    <source>
        <dbReference type="ARBA" id="ARBA00022692"/>
    </source>
</evidence>
<evidence type="ECO:0000256" key="5">
    <source>
        <dbReference type="ARBA" id="ARBA00022989"/>
    </source>
</evidence>
<gene>
    <name evidence="10" type="ORF">QFW96_06460</name>
</gene>
<evidence type="ECO:0000313" key="11">
    <source>
        <dbReference type="Proteomes" id="UP001237595"/>
    </source>
</evidence>
<keyword evidence="3 8" id="KW-0812">Transmembrane</keyword>
<keyword evidence="7" id="KW-0413">Isomerase</keyword>
<accession>A0ABT6PJR8</accession>
<evidence type="ECO:0000256" key="4">
    <source>
        <dbReference type="ARBA" id="ARBA00022746"/>
    </source>
</evidence>
<proteinExistence type="predicted"/>
<dbReference type="Pfam" id="PF18916">
    <property type="entry name" value="Lycopene_cyc"/>
    <property type="match status" value="1"/>
</dbReference>
<evidence type="ECO:0000256" key="1">
    <source>
        <dbReference type="ARBA" id="ARBA00004141"/>
    </source>
</evidence>
<feature type="transmembrane region" description="Helical" evidence="8">
    <location>
        <begin position="80"/>
        <end position="101"/>
    </location>
</feature>
<sequence>MTADQMRYLLVLALCLAITAPLEFLGGRVYRRPLRTIKAVLPVAAVFLVWDAVALASGVWSLNPRHVSGVGALGLPIEEVLFFVVVPLCALLTFGCVEALLGTSRRAGRPRSGKERAP</sequence>
<keyword evidence="4" id="KW-0125">Carotenoid biosynthesis</keyword>
<comment type="caution">
    <text evidence="10">The sequence shown here is derived from an EMBL/GenBank/DDBJ whole genome shotgun (WGS) entry which is preliminary data.</text>
</comment>
<dbReference type="NCBIfam" id="TIGR03462">
    <property type="entry name" value="CarR_dom_SF"/>
    <property type="match status" value="1"/>
</dbReference>
<name>A0ABT6PJR8_9PSEU</name>
<evidence type="ECO:0000313" key="10">
    <source>
        <dbReference type="EMBL" id="MDI2028242.1"/>
    </source>
</evidence>
<evidence type="ECO:0000256" key="7">
    <source>
        <dbReference type="ARBA" id="ARBA00023235"/>
    </source>
</evidence>
<evidence type="ECO:0000256" key="2">
    <source>
        <dbReference type="ARBA" id="ARBA00004829"/>
    </source>
</evidence>
<dbReference type="RefSeq" id="WP_281454607.1">
    <property type="nucleotide sequence ID" value="NZ_JASAOF010000002.1"/>
</dbReference>
<dbReference type="Proteomes" id="UP001237595">
    <property type="component" value="Unassembled WGS sequence"/>
</dbReference>
<comment type="subcellular location">
    <subcellularLocation>
        <location evidence="1">Membrane</location>
        <topology evidence="1">Multi-pass membrane protein</topology>
    </subcellularLocation>
</comment>
<evidence type="ECO:0000259" key="9">
    <source>
        <dbReference type="Pfam" id="PF18916"/>
    </source>
</evidence>
<keyword evidence="5 8" id="KW-1133">Transmembrane helix</keyword>
<keyword evidence="11" id="KW-1185">Reference proteome</keyword>
<keyword evidence="6 8" id="KW-0472">Membrane</keyword>
<evidence type="ECO:0000256" key="6">
    <source>
        <dbReference type="ARBA" id="ARBA00023136"/>
    </source>
</evidence>
<comment type="pathway">
    <text evidence="2">Carotenoid biosynthesis.</text>
</comment>
<reference evidence="10 11" key="1">
    <citation type="submission" date="2023-04" db="EMBL/GenBank/DDBJ databases">
        <title>Draft genome sequence of Saccharopolyspora sp. TS4A08 isolated from sweet potato rhizospheric soil.</title>
        <authorList>
            <person name="Suksaard P."/>
            <person name="Duangmal K."/>
        </authorList>
    </citation>
    <scope>NUCLEOTIDE SEQUENCE [LARGE SCALE GENOMIC DNA]</scope>
    <source>
        <strain evidence="10 11">TS4A08</strain>
    </source>
</reference>
<organism evidence="10 11">
    <name type="scientific">Saccharopolyspora ipomoeae</name>
    <dbReference type="NCBI Taxonomy" id="3042027"/>
    <lineage>
        <taxon>Bacteria</taxon>
        <taxon>Bacillati</taxon>
        <taxon>Actinomycetota</taxon>
        <taxon>Actinomycetes</taxon>
        <taxon>Pseudonocardiales</taxon>
        <taxon>Pseudonocardiaceae</taxon>
        <taxon>Saccharopolyspora</taxon>
    </lineage>
</organism>
<protein>
    <submittedName>
        <fullName evidence="10">Lycopene cyclase domain-containing protein</fullName>
    </submittedName>
</protein>
<dbReference type="InterPro" id="IPR017825">
    <property type="entry name" value="Lycopene_cyclase_dom"/>
</dbReference>
<feature type="domain" description="Lycopene cyclase" evidence="9">
    <location>
        <begin position="8"/>
        <end position="96"/>
    </location>
</feature>